<proteinExistence type="predicted"/>
<gene>
    <name evidence="1" type="ORF">ACH5RR_023063</name>
</gene>
<accession>A0ABD2ZBF6</accession>
<keyword evidence="2" id="KW-1185">Reference proteome</keyword>
<evidence type="ECO:0000313" key="1">
    <source>
        <dbReference type="EMBL" id="KAL3516161.1"/>
    </source>
</evidence>
<sequence length="227" mass="25802">MFLRSGETASRQFNLCLPAVLKRNYLLHFFDYYYEYHFNDRMENDESVRKREAKGHWDVKFPYLGDLEIVYGKGRATGDAAEDSVQAVQNFEDDRNLEEEDEKVDSAINLDNDNEDGDEIVYGKDRATGDAVEDFVQAVQNIEDMKLSSVVGGDLETQFQQISGKFGSFMEGIQANFITMATVMANEDKREQLALDRSNKVVEELLKHALSQGDVFNTVTIFSAETS</sequence>
<reference evidence="1 2" key="1">
    <citation type="submission" date="2024-11" db="EMBL/GenBank/DDBJ databases">
        <title>A near-complete genome assembly of Cinchona calisaya.</title>
        <authorList>
            <person name="Lian D.C."/>
            <person name="Zhao X.W."/>
            <person name="Wei L."/>
        </authorList>
    </citation>
    <scope>NUCLEOTIDE SEQUENCE [LARGE SCALE GENOMIC DNA]</scope>
    <source>
        <tissue evidence="1">Nenye</tissue>
    </source>
</reference>
<dbReference type="Proteomes" id="UP001630127">
    <property type="component" value="Unassembled WGS sequence"/>
</dbReference>
<dbReference type="AlphaFoldDB" id="A0ABD2ZBF6"/>
<dbReference type="PANTHER" id="PTHR46250">
    <property type="entry name" value="MYB/SANT-LIKE DNA-BINDING DOMAIN PROTEIN-RELATED"/>
    <property type="match status" value="1"/>
</dbReference>
<protein>
    <submittedName>
        <fullName evidence="1">Uncharacterized protein</fullName>
    </submittedName>
</protein>
<dbReference type="EMBL" id="JBJUIK010000010">
    <property type="protein sequence ID" value="KAL3516161.1"/>
    <property type="molecule type" value="Genomic_DNA"/>
</dbReference>
<evidence type="ECO:0000313" key="2">
    <source>
        <dbReference type="Proteomes" id="UP001630127"/>
    </source>
</evidence>
<name>A0ABD2ZBF6_9GENT</name>
<comment type="caution">
    <text evidence="1">The sequence shown here is derived from an EMBL/GenBank/DDBJ whole genome shotgun (WGS) entry which is preliminary data.</text>
</comment>
<organism evidence="1 2">
    <name type="scientific">Cinchona calisaya</name>
    <dbReference type="NCBI Taxonomy" id="153742"/>
    <lineage>
        <taxon>Eukaryota</taxon>
        <taxon>Viridiplantae</taxon>
        <taxon>Streptophyta</taxon>
        <taxon>Embryophyta</taxon>
        <taxon>Tracheophyta</taxon>
        <taxon>Spermatophyta</taxon>
        <taxon>Magnoliopsida</taxon>
        <taxon>eudicotyledons</taxon>
        <taxon>Gunneridae</taxon>
        <taxon>Pentapetalae</taxon>
        <taxon>asterids</taxon>
        <taxon>lamiids</taxon>
        <taxon>Gentianales</taxon>
        <taxon>Rubiaceae</taxon>
        <taxon>Cinchonoideae</taxon>
        <taxon>Cinchoneae</taxon>
        <taxon>Cinchona</taxon>
    </lineage>
</organism>